<accession>A0A834MCV9</accession>
<name>A0A834MCV9_RHYFE</name>
<evidence type="ECO:0000313" key="2">
    <source>
        <dbReference type="Proteomes" id="UP000625711"/>
    </source>
</evidence>
<sequence>MPNNNEISITEPPPPPIPHLTTFPLNQFLSELCVENMRRLQTTNNAYVTRRHPLLLYTPPAVFRPHRPSTLNDAPSYSSLPGRIFVISFFLFCLCADENRCIIYGRAGGWGGFVEWARAGDRGSTGADCGLVGAKSAVSIGCY</sequence>
<proteinExistence type="predicted"/>
<dbReference type="Proteomes" id="UP000625711">
    <property type="component" value="Unassembled WGS sequence"/>
</dbReference>
<gene>
    <name evidence="1" type="ORF">GWI33_011849</name>
</gene>
<evidence type="ECO:0000313" key="1">
    <source>
        <dbReference type="EMBL" id="KAF7275340.1"/>
    </source>
</evidence>
<dbReference type="EMBL" id="JAACXV010010752">
    <property type="protein sequence ID" value="KAF7275340.1"/>
    <property type="molecule type" value="Genomic_DNA"/>
</dbReference>
<reference evidence="1" key="1">
    <citation type="submission" date="2020-08" db="EMBL/GenBank/DDBJ databases">
        <title>Genome sequencing and assembly of the red palm weevil Rhynchophorus ferrugineus.</title>
        <authorList>
            <person name="Dias G.B."/>
            <person name="Bergman C.M."/>
            <person name="Manee M."/>
        </authorList>
    </citation>
    <scope>NUCLEOTIDE SEQUENCE</scope>
    <source>
        <strain evidence="1">AA-2017</strain>
        <tissue evidence="1">Whole larva</tissue>
    </source>
</reference>
<dbReference type="AlphaFoldDB" id="A0A834MCV9"/>
<comment type="caution">
    <text evidence="1">The sequence shown here is derived from an EMBL/GenBank/DDBJ whole genome shotgun (WGS) entry which is preliminary data.</text>
</comment>
<protein>
    <submittedName>
        <fullName evidence="1">Uncharacterized protein</fullName>
    </submittedName>
</protein>
<keyword evidence="2" id="KW-1185">Reference proteome</keyword>
<organism evidence="1 2">
    <name type="scientific">Rhynchophorus ferrugineus</name>
    <name type="common">Red palm weevil</name>
    <name type="synonym">Curculio ferrugineus</name>
    <dbReference type="NCBI Taxonomy" id="354439"/>
    <lineage>
        <taxon>Eukaryota</taxon>
        <taxon>Metazoa</taxon>
        <taxon>Ecdysozoa</taxon>
        <taxon>Arthropoda</taxon>
        <taxon>Hexapoda</taxon>
        <taxon>Insecta</taxon>
        <taxon>Pterygota</taxon>
        <taxon>Neoptera</taxon>
        <taxon>Endopterygota</taxon>
        <taxon>Coleoptera</taxon>
        <taxon>Polyphaga</taxon>
        <taxon>Cucujiformia</taxon>
        <taxon>Curculionidae</taxon>
        <taxon>Dryophthorinae</taxon>
        <taxon>Rhynchophorus</taxon>
    </lineage>
</organism>